<dbReference type="SUPFAM" id="SSF52172">
    <property type="entry name" value="CheY-like"/>
    <property type="match status" value="2"/>
</dbReference>
<keyword evidence="8" id="KW-0175">Coiled coil</keyword>
<feature type="modified residue" description="4-aspartylphosphate" evidence="7">
    <location>
        <position position="64"/>
    </location>
</feature>
<feature type="domain" description="Response regulatory" evidence="10">
    <location>
        <begin position="12"/>
        <end position="127"/>
    </location>
</feature>
<keyword evidence="6" id="KW-0902">Two-component regulatory system</keyword>
<evidence type="ECO:0000313" key="13">
    <source>
        <dbReference type="EMBL" id="MEA5476153.1"/>
    </source>
</evidence>
<comment type="caution">
    <text evidence="13">The sequence shown here is derived from an EMBL/GenBank/DDBJ whole genome shotgun (WGS) entry which is preliminary data.</text>
</comment>
<dbReference type="PRINTS" id="PR00344">
    <property type="entry name" value="BCTRLSENSOR"/>
</dbReference>
<dbReference type="Gene3D" id="3.30.565.10">
    <property type="entry name" value="Histidine kinase-like ATPase, C-terminal domain"/>
    <property type="match status" value="1"/>
</dbReference>
<proteinExistence type="predicted"/>
<reference evidence="13 14" key="1">
    <citation type="submission" date="2023-12" db="EMBL/GenBank/DDBJ databases">
        <title>Baltic Sea Cyanobacteria.</title>
        <authorList>
            <person name="Delbaje E."/>
            <person name="Fewer D.P."/>
            <person name="Shishido T.K."/>
        </authorList>
    </citation>
    <scope>NUCLEOTIDE SEQUENCE [LARGE SCALE GENOMIC DNA]</scope>
    <source>
        <strain evidence="13 14">UHCC 0370</strain>
    </source>
</reference>
<keyword evidence="14" id="KW-1185">Reference proteome</keyword>
<accession>A0ABU5TD06</accession>
<dbReference type="InterPro" id="IPR011006">
    <property type="entry name" value="CheY-like_superfamily"/>
</dbReference>
<dbReference type="Proteomes" id="UP001301388">
    <property type="component" value="Unassembled WGS sequence"/>
</dbReference>
<comment type="catalytic activity">
    <reaction evidence="1">
        <text>ATP + protein L-histidine = ADP + protein N-phospho-L-histidine.</text>
        <dbReference type="EC" id="2.7.13.3"/>
    </reaction>
</comment>
<evidence type="ECO:0000256" key="8">
    <source>
        <dbReference type="SAM" id="Coils"/>
    </source>
</evidence>
<dbReference type="Gene3D" id="3.30.450.20">
    <property type="entry name" value="PAS domain"/>
    <property type="match status" value="6"/>
</dbReference>
<feature type="domain" description="PAC" evidence="12">
    <location>
        <begin position="1060"/>
        <end position="1110"/>
    </location>
</feature>
<dbReference type="InterPro" id="IPR004358">
    <property type="entry name" value="Sig_transdc_His_kin-like_C"/>
</dbReference>
<keyword evidence="5" id="KW-0418">Kinase</keyword>
<dbReference type="InterPro" id="IPR035965">
    <property type="entry name" value="PAS-like_dom_sf"/>
</dbReference>
<dbReference type="PROSITE" id="PS50110">
    <property type="entry name" value="RESPONSE_REGULATORY"/>
    <property type="match status" value="2"/>
</dbReference>
<dbReference type="Pfam" id="PF02518">
    <property type="entry name" value="HATPase_c"/>
    <property type="match status" value="1"/>
</dbReference>
<dbReference type="InterPro" id="IPR003594">
    <property type="entry name" value="HATPase_dom"/>
</dbReference>
<evidence type="ECO:0000259" key="11">
    <source>
        <dbReference type="PROSITE" id="PS50112"/>
    </source>
</evidence>
<dbReference type="Pfam" id="PF08448">
    <property type="entry name" value="PAS_4"/>
    <property type="match status" value="2"/>
</dbReference>
<dbReference type="SMART" id="SM00388">
    <property type="entry name" value="HisKA"/>
    <property type="match status" value="1"/>
</dbReference>
<dbReference type="CDD" id="cd00082">
    <property type="entry name" value="HisKA"/>
    <property type="match status" value="1"/>
</dbReference>
<dbReference type="InterPro" id="IPR005467">
    <property type="entry name" value="His_kinase_dom"/>
</dbReference>
<feature type="domain" description="PAS" evidence="11">
    <location>
        <begin position="307"/>
        <end position="378"/>
    </location>
</feature>
<dbReference type="CDD" id="cd16922">
    <property type="entry name" value="HATPase_EvgS-ArcB-TorS-like"/>
    <property type="match status" value="1"/>
</dbReference>
<dbReference type="EC" id="2.7.13.3" evidence="2"/>
<dbReference type="PANTHER" id="PTHR43047">
    <property type="entry name" value="TWO-COMPONENT HISTIDINE PROTEIN KINASE"/>
    <property type="match status" value="1"/>
</dbReference>
<feature type="domain" description="PAS" evidence="11">
    <location>
        <begin position="987"/>
        <end position="1031"/>
    </location>
</feature>
<feature type="domain" description="PAC" evidence="12">
    <location>
        <begin position="507"/>
        <end position="559"/>
    </location>
</feature>
<feature type="domain" description="PAS" evidence="11">
    <location>
        <begin position="138"/>
        <end position="184"/>
    </location>
</feature>
<dbReference type="InterPro" id="IPR036890">
    <property type="entry name" value="HATPase_C_sf"/>
</dbReference>
<protein>
    <recommendedName>
        <fullName evidence="2">histidine kinase</fullName>
        <ecNumber evidence="2">2.7.13.3</ecNumber>
    </recommendedName>
</protein>
<dbReference type="InterPro" id="IPR001610">
    <property type="entry name" value="PAC"/>
</dbReference>
<dbReference type="InterPro" id="IPR013655">
    <property type="entry name" value="PAS_fold_3"/>
</dbReference>
<dbReference type="Pfam" id="PF08447">
    <property type="entry name" value="PAS_3"/>
    <property type="match status" value="2"/>
</dbReference>
<evidence type="ECO:0000256" key="5">
    <source>
        <dbReference type="ARBA" id="ARBA00022777"/>
    </source>
</evidence>
<evidence type="ECO:0000256" key="2">
    <source>
        <dbReference type="ARBA" id="ARBA00012438"/>
    </source>
</evidence>
<dbReference type="InterPro" id="IPR036097">
    <property type="entry name" value="HisK_dim/P_sf"/>
</dbReference>
<feature type="domain" description="Response regulatory" evidence="10">
    <location>
        <begin position="1389"/>
        <end position="1505"/>
    </location>
</feature>
<evidence type="ECO:0000256" key="7">
    <source>
        <dbReference type="PROSITE-ProRule" id="PRU00169"/>
    </source>
</evidence>
<dbReference type="InterPro" id="IPR003661">
    <property type="entry name" value="HisK_dim/P_dom"/>
</dbReference>
<dbReference type="Pfam" id="PF13426">
    <property type="entry name" value="PAS_9"/>
    <property type="match status" value="2"/>
</dbReference>
<dbReference type="PROSITE" id="PS50109">
    <property type="entry name" value="HIS_KIN"/>
    <property type="match status" value="1"/>
</dbReference>
<dbReference type="Pfam" id="PF00512">
    <property type="entry name" value="HisKA"/>
    <property type="match status" value="1"/>
</dbReference>
<feature type="domain" description="PAC" evidence="12">
    <location>
        <begin position="806"/>
        <end position="857"/>
    </location>
</feature>
<feature type="domain" description="PAC" evidence="12">
    <location>
        <begin position="930"/>
        <end position="986"/>
    </location>
</feature>
<feature type="domain" description="PAS" evidence="11">
    <location>
        <begin position="434"/>
        <end position="504"/>
    </location>
</feature>
<evidence type="ECO:0000259" key="9">
    <source>
        <dbReference type="PROSITE" id="PS50109"/>
    </source>
</evidence>
<dbReference type="SUPFAM" id="SSF47384">
    <property type="entry name" value="Homodimeric domain of signal transducing histidine kinase"/>
    <property type="match status" value="1"/>
</dbReference>
<dbReference type="InterPro" id="IPR000700">
    <property type="entry name" value="PAS-assoc_C"/>
</dbReference>
<dbReference type="NCBIfam" id="TIGR00229">
    <property type="entry name" value="sensory_box"/>
    <property type="match status" value="6"/>
</dbReference>
<evidence type="ECO:0000313" key="14">
    <source>
        <dbReference type="Proteomes" id="UP001301388"/>
    </source>
</evidence>
<feature type="modified residue" description="4-aspartylphosphate" evidence="7">
    <location>
        <position position="1438"/>
    </location>
</feature>
<dbReference type="PROSITE" id="PS50112">
    <property type="entry name" value="PAS"/>
    <property type="match status" value="5"/>
</dbReference>
<keyword evidence="3 7" id="KW-0597">Phosphoprotein</keyword>
<dbReference type="SMART" id="SM00387">
    <property type="entry name" value="HATPase_c"/>
    <property type="match status" value="1"/>
</dbReference>
<dbReference type="SMART" id="SM00086">
    <property type="entry name" value="PAC"/>
    <property type="match status" value="5"/>
</dbReference>
<dbReference type="InterPro" id="IPR013656">
    <property type="entry name" value="PAS_4"/>
</dbReference>
<dbReference type="InterPro" id="IPR001789">
    <property type="entry name" value="Sig_transdc_resp-reg_receiver"/>
</dbReference>
<keyword evidence="4" id="KW-0808">Transferase</keyword>
<dbReference type="SMART" id="SM00448">
    <property type="entry name" value="REC"/>
    <property type="match status" value="2"/>
</dbReference>
<feature type="domain" description="Histidine kinase" evidence="9">
    <location>
        <begin position="1128"/>
        <end position="1358"/>
    </location>
</feature>
<dbReference type="SUPFAM" id="SSF55874">
    <property type="entry name" value="ATPase domain of HSP90 chaperone/DNA topoisomerase II/histidine kinase"/>
    <property type="match status" value="1"/>
</dbReference>
<gene>
    <name evidence="13" type="ORF">VB774_00835</name>
</gene>
<dbReference type="SUPFAM" id="SSF55781">
    <property type="entry name" value="GAF domain-like"/>
    <property type="match status" value="1"/>
</dbReference>
<evidence type="ECO:0000256" key="1">
    <source>
        <dbReference type="ARBA" id="ARBA00000085"/>
    </source>
</evidence>
<name>A0ABU5TD06_9CYAN</name>
<evidence type="ECO:0000256" key="3">
    <source>
        <dbReference type="ARBA" id="ARBA00022553"/>
    </source>
</evidence>
<dbReference type="InterPro" id="IPR000014">
    <property type="entry name" value="PAS"/>
</dbReference>
<evidence type="ECO:0000259" key="10">
    <source>
        <dbReference type="PROSITE" id="PS50110"/>
    </source>
</evidence>
<sequence>MAATTDSSEKIQLLMVEDDQIDRLAFTRTVKQHSLPYEYTLASSLSEALEILRDHRKFQIAILDYNLGDGQSSELFPILKEQNCPFVISTGSGDEETAARLMSQGAADYLIKDPERNYLKILPVTISKTLSRHQTEGQLQLLNRAIQSVKDSIYILDCKGRLQYINNTLAELSNISPKEAIGQSVQVLKQPYLEAWLQQRPSCADETCSLEVEMIMCRADGTNYLALLAETCVIENTHFSRIGVIRDVTSLKKVEQELRISQEGLENTVKERTAELQQAIADLRQENQERLKIEESLRASRDQLQQQQEFFKLVIDSNPNMIFVKDWDGRYLLANQTLAKFYNTTVENLVGKTDGEFHPNPIDVERFLQENRQIISSQQEMFLPEEKIPHVDFGSQWLQWQKRPIKIFGNTDGVLGVGVNITARKQIEISLSESQKRFESLAAAAPVGIFRTNTNGDAIYLNDRWCQIAGLTAAEADGANWSRALHPDDRAKVGAEWYASVQEHRPFEVECRFQKPDGSITWVLSRACAEYDIYGEVIGYVGTITDISDRKRAETILQKLVTGTAAVTGADFFVELVRHLADALDVTHALVTELVGGQLVTLGFWANGSLQPAISYLPAKTPCELCMQHGQYHCEESVQTVFAEDLDLVTMQAESYLGIALRDDEDIVIGNLCVLDTKPMSETTRAEAIGILQVFAARASAELQRKNVNEALNRLNHELEERVLERTQALQEREEQLRDFFDNATDLIQSISPEGNISFVNRAWKSTLGYSEAELENLSIFQVIHPEDLEHCQISMQSLFCGEQCIAIETRFVTKDGQTIVVEGNVNCQLKDGIPVATRGIFRDITERKKVEIELLESQRFLQLVLNTFPLFVFWKDRQSVYLGCNQNFAVSAGLDSSSEIVGKTDYEMPWRESDAEKYRSDDRQVITSGKPKLNIIETQYQENGETIWLETNKIPLRDLHGEVIGVLGTYQDISDRKIAEENLAESEAFNRQLVTEFPIGLASCRLDGHLVFVNAAFAQILGRTVEEVLSLSYWDITPDKYADQEAEQLRLIQTEGRYGPYEKEYIHKDGHLVPVLLSGLMILRNEELLIWSSVQDISDRKQAEAKLHLVNEELMRATRLKDEFLANMSHELRTPLNSILGMNEALQEGIFGSINDRQLKALQTIENSSTHLLALINDILDVAKIESGQVTLDLAATNIERLCISSLSFIKQQALTKRIQLINKVPKYLPEVMLDERRIRQVLINLLNNAVKFTMEGGTITLEASIVPSNTSTTNLTTPNQLRIAVIDTGIGISAKNIQKLFQPFIQIESALNRQYTGTGLGLALVRKLVELHGGSVELTSEVGVGSCFGLKLPLRNNSLDLEEQTEYVLSGQTYIEPNPTKIPTSPLILLAEDNKSNVATFTSYLEAKGYRFVFATDGQQAIAIAKAEHPDLILMDIQMPVMDGLEAIKQIRLDPNLVDIPIIALTALAMAGDRERCLDAGANEYLQKPLKLKQLATSIQQILNAKKNV</sequence>
<dbReference type="PROSITE" id="PS50113">
    <property type="entry name" value="PAC"/>
    <property type="match status" value="4"/>
</dbReference>
<dbReference type="CDD" id="cd00156">
    <property type="entry name" value="REC"/>
    <property type="match status" value="1"/>
</dbReference>
<dbReference type="SMART" id="SM00091">
    <property type="entry name" value="PAS"/>
    <property type="match status" value="6"/>
</dbReference>
<evidence type="ECO:0000256" key="6">
    <source>
        <dbReference type="ARBA" id="ARBA00023012"/>
    </source>
</evidence>
<dbReference type="Gene3D" id="3.40.50.2300">
    <property type="match status" value="2"/>
</dbReference>
<dbReference type="CDD" id="cd00130">
    <property type="entry name" value="PAS"/>
    <property type="match status" value="4"/>
</dbReference>
<dbReference type="EMBL" id="JAYGIE010000002">
    <property type="protein sequence ID" value="MEA5476153.1"/>
    <property type="molecule type" value="Genomic_DNA"/>
</dbReference>
<dbReference type="Gene3D" id="1.10.287.130">
    <property type="match status" value="1"/>
</dbReference>
<dbReference type="SUPFAM" id="SSF55785">
    <property type="entry name" value="PYP-like sensor domain (PAS domain)"/>
    <property type="match status" value="6"/>
</dbReference>
<feature type="coiled-coil region" evidence="8">
    <location>
        <begin position="698"/>
        <end position="736"/>
    </location>
</feature>
<feature type="coiled-coil region" evidence="8">
    <location>
        <begin position="251"/>
        <end position="303"/>
    </location>
</feature>
<evidence type="ECO:0000259" key="12">
    <source>
        <dbReference type="PROSITE" id="PS50113"/>
    </source>
</evidence>
<feature type="domain" description="PAS" evidence="11">
    <location>
        <begin position="733"/>
        <end position="803"/>
    </location>
</feature>
<organism evidence="13 14">
    <name type="scientific">Pseudanabaena galeata UHCC 0370</name>
    <dbReference type="NCBI Taxonomy" id="3110310"/>
    <lineage>
        <taxon>Bacteria</taxon>
        <taxon>Bacillati</taxon>
        <taxon>Cyanobacteriota</taxon>
        <taxon>Cyanophyceae</taxon>
        <taxon>Pseudanabaenales</taxon>
        <taxon>Pseudanabaenaceae</taxon>
        <taxon>Pseudanabaena</taxon>
    </lineage>
</organism>
<evidence type="ECO:0000256" key="4">
    <source>
        <dbReference type="ARBA" id="ARBA00022679"/>
    </source>
</evidence>
<dbReference type="Pfam" id="PF00072">
    <property type="entry name" value="Response_reg"/>
    <property type="match status" value="2"/>
</dbReference>
<dbReference type="RefSeq" id="WP_323259079.1">
    <property type="nucleotide sequence ID" value="NZ_JAYGIE010000002.1"/>
</dbReference>
<dbReference type="PANTHER" id="PTHR43047:SF63">
    <property type="entry name" value="HISTIDINE KINASE"/>
    <property type="match status" value="1"/>
</dbReference>